<sequence>MDGKNDRNDMELNPTTLNAVTLERELRWLEEFIMYRLELYFSDEKPEKVVPELPLIGDTPSQYASLIQHYNMSFAERLILILALAPHIRPQVLDPMMIVNSNTNRGYSEFGGIKGLRHGGMLPTGETAVFLVSGTDLAKRFEVASCFGEGHFFSGHKILDLGSEGTKDEPFLSKPLRMSPEYLHFLTSGDTYSPPYSSAFPATRVNTPLEWEDLVLHPDTRDEIEDLLTWARYEGEIVSGWELGKRLKKGYRALFYGPPGTGKTLTAGLLGKALNKEVYTVDLSQIVSKYIGETEKNLAGVFDQAEHRGWILFFDEADALFGQRTRTSSSNDRHANQEVAYLLQRIENFDGMIILATNLKANLDEAFARRFQSIVHFPLPNTEERLSLWKGSFGKTIPLSEDIDWHDLAEEYEIAGGAIINVIRYCAVKAKQRENSMVYKEDIVEGIHREFQKEGRG</sequence>
<feature type="domain" description="AAA+ ATPase" evidence="4">
    <location>
        <begin position="249"/>
        <end position="381"/>
    </location>
</feature>
<dbReference type="InterPro" id="IPR003959">
    <property type="entry name" value="ATPase_AAA_core"/>
</dbReference>
<evidence type="ECO:0000256" key="3">
    <source>
        <dbReference type="ARBA" id="ARBA00022840"/>
    </source>
</evidence>
<dbReference type="PANTHER" id="PTHR23073">
    <property type="entry name" value="26S PROTEASOME REGULATORY SUBUNIT"/>
    <property type="match status" value="1"/>
</dbReference>
<evidence type="ECO:0000256" key="2">
    <source>
        <dbReference type="ARBA" id="ARBA00022741"/>
    </source>
</evidence>
<dbReference type="InterPro" id="IPR027417">
    <property type="entry name" value="P-loop_NTPase"/>
</dbReference>
<keyword evidence="3" id="KW-0067">ATP-binding</keyword>
<name>A0AAU9D938_9BACT</name>
<dbReference type="Gene3D" id="3.40.50.300">
    <property type="entry name" value="P-loop containing nucleotide triphosphate hydrolases"/>
    <property type="match status" value="1"/>
</dbReference>
<organism evidence="5 6">
    <name type="scientific">Fulvitalea axinellae</name>
    <dbReference type="NCBI Taxonomy" id="1182444"/>
    <lineage>
        <taxon>Bacteria</taxon>
        <taxon>Pseudomonadati</taxon>
        <taxon>Bacteroidota</taxon>
        <taxon>Cytophagia</taxon>
        <taxon>Cytophagales</taxon>
        <taxon>Persicobacteraceae</taxon>
        <taxon>Fulvitalea</taxon>
    </lineage>
</organism>
<evidence type="ECO:0000313" key="5">
    <source>
        <dbReference type="EMBL" id="BDD09416.1"/>
    </source>
</evidence>
<proteinExistence type="inferred from homology"/>
<dbReference type="AlphaFoldDB" id="A0AAU9D938"/>
<dbReference type="Proteomes" id="UP001348817">
    <property type="component" value="Chromosome"/>
</dbReference>
<protein>
    <recommendedName>
        <fullName evidence="4">AAA+ ATPase domain-containing protein</fullName>
    </recommendedName>
</protein>
<dbReference type="InterPro" id="IPR003593">
    <property type="entry name" value="AAA+_ATPase"/>
</dbReference>
<evidence type="ECO:0000313" key="6">
    <source>
        <dbReference type="Proteomes" id="UP001348817"/>
    </source>
</evidence>
<dbReference type="InterPro" id="IPR050221">
    <property type="entry name" value="26S_Proteasome_ATPase"/>
</dbReference>
<evidence type="ECO:0000259" key="4">
    <source>
        <dbReference type="SMART" id="SM00382"/>
    </source>
</evidence>
<evidence type="ECO:0000256" key="1">
    <source>
        <dbReference type="ARBA" id="ARBA00006914"/>
    </source>
</evidence>
<accession>A0AAU9D938</accession>
<dbReference type="EMBL" id="AP025314">
    <property type="protein sequence ID" value="BDD09416.1"/>
    <property type="molecule type" value="Genomic_DNA"/>
</dbReference>
<dbReference type="GO" id="GO:0016887">
    <property type="term" value="F:ATP hydrolysis activity"/>
    <property type="evidence" value="ECO:0007669"/>
    <property type="project" value="InterPro"/>
</dbReference>
<keyword evidence="2" id="KW-0547">Nucleotide-binding</keyword>
<comment type="similarity">
    <text evidence="1">Belongs to the AAA ATPase family.</text>
</comment>
<dbReference type="SUPFAM" id="SSF52540">
    <property type="entry name" value="P-loop containing nucleoside triphosphate hydrolases"/>
    <property type="match status" value="1"/>
</dbReference>
<dbReference type="KEGG" id="fax:FUAX_18480"/>
<reference evidence="5 6" key="1">
    <citation type="submission" date="2021-12" db="EMBL/GenBank/DDBJ databases">
        <title>Genome sequencing of bacteria with rrn-lacking chromosome and rrn-plasmid.</title>
        <authorList>
            <person name="Anda M."/>
            <person name="Iwasaki W."/>
        </authorList>
    </citation>
    <scope>NUCLEOTIDE SEQUENCE [LARGE SCALE GENOMIC DNA]</scope>
    <source>
        <strain evidence="5 6">DSM 100852</strain>
    </source>
</reference>
<keyword evidence="6" id="KW-1185">Reference proteome</keyword>
<dbReference type="SMART" id="SM00382">
    <property type="entry name" value="AAA"/>
    <property type="match status" value="1"/>
</dbReference>
<dbReference type="GO" id="GO:0005524">
    <property type="term" value="F:ATP binding"/>
    <property type="evidence" value="ECO:0007669"/>
    <property type="project" value="UniProtKB-KW"/>
</dbReference>
<dbReference type="CDD" id="cd19481">
    <property type="entry name" value="RecA-like_protease"/>
    <property type="match status" value="1"/>
</dbReference>
<dbReference type="Pfam" id="PF00004">
    <property type="entry name" value="AAA"/>
    <property type="match status" value="1"/>
</dbReference>
<gene>
    <name evidence="5" type="ORF">FUAX_18480</name>
</gene>